<evidence type="ECO:0000313" key="4">
    <source>
        <dbReference type="Proteomes" id="UP000232060"/>
    </source>
</evidence>
<dbReference type="PANTHER" id="PTHR30204:SF97">
    <property type="entry name" value="MERR FAMILY REGULATORY PROTEIN"/>
    <property type="match status" value="1"/>
</dbReference>
<dbReference type="GO" id="GO:0003677">
    <property type="term" value="F:DNA binding"/>
    <property type="evidence" value="ECO:0007669"/>
    <property type="project" value="UniProtKB-KW"/>
</dbReference>
<keyword evidence="4" id="KW-1185">Reference proteome</keyword>
<dbReference type="Pfam" id="PF13649">
    <property type="entry name" value="Methyltransf_25"/>
    <property type="match status" value="1"/>
</dbReference>
<dbReference type="Gene3D" id="3.40.50.150">
    <property type="entry name" value="Vaccinia Virus protein VP39"/>
    <property type="match status" value="1"/>
</dbReference>
<dbReference type="GO" id="GO:0003700">
    <property type="term" value="F:DNA-binding transcription factor activity"/>
    <property type="evidence" value="ECO:0007669"/>
    <property type="project" value="InterPro"/>
</dbReference>
<dbReference type="GO" id="GO:0032259">
    <property type="term" value="P:methylation"/>
    <property type="evidence" value="ECO:0007669"/>
    <property type="project" value="UniProtKB-KW"/>
</dbReference>
<dbReference type="InterPro" id="IPR047057">
    <property type="entry name" value="MerR_fam"/>
</dbReference>
<dbReference type="SUPFAM" id="SSF46955">
    <property type="entry name" value="Putative DNA-binding domain"/>
    <property type="match status" value="1"/>
</dbReference>
<dbReference type="InterPro" id="IPR000551">
    <property type="entry name" value="MerR-type_HTH_dom"/>
</dbReference>
<dbReference type="Pfam" id="PF13411">
    <property type="entry name" value="MerR_1"/>
    <property type="match status" value="1"/>
</dbReference>
<sequence length="393" mass="43836">MKISELARRCGLARSTLLYYEKLGVIEGVRAANGYRHYDEADLQRLQMVQALQAGGLSLKQCLACLAGEIDKAELRARVEELDIELSRMQRARDLLADLAGMSRESGDAFKAWQWRLQQEAPQAYFDWVMKQGYSEQDRYHLQWLSKDMNEHERYIKDFKQLLDGMSHWGPGDRAFTQQQFEALAMAPNRILDIGCGRGAATLALAQVCDAPILAIDLDESALAAVERSARAAGFGQVSTLCANMAALPRELAPVDLIWAEGSAYVMGFAEALTAWRPLLSAPHGRLVVSELVWLTDAPPAEARAFWQQGYPGMQTLDGLLETIGDGGYESLSHTLLPERAWHNYLDPIARNLARLEGELGDSAAFRDLSRELAIHRQYLGHYGYVMCCLRAA</sequence>
<keyword evidence="1" id="KW-0238">DNA-binding</keyword>
<evidence type="ECO:0000256" key="1">
    <source>
        <dbReference type="ARBA" id="ARBA00023125"/>
    </source>
</evidence>
<proteinExistence type="predicted"/>
<protein>
    <submittedName>
        <fullName evidence="3">Methyltransferase</fullName>
    </submittedName>
</protein>
<dbReference type="CDD" id="cd02440">
    <property type="entry name" value="AdoMet_MTases"/>
    <property type="match status" value="1"/>
</dbReference>
<evidence type="ECO:0000259" key="2">
    <source>
        <dbReference type="PROSITE" id="PS50937"/>
    </source>
</evidence>
<dbReference type="PANTHER" id="PTHR30204">
    <property type="entry name" value="REDOX-CYCLING DRUG-SENSING TRANSCRIPTIONAL ACTIVATOR SOXR"/>
    <property type="match status" value="1"/>
</dbReference>
<evidence type="ECO:0000313" key="3">
    <source>
        <dbReference type="EMBL" id="PJC91787.1"/>
    </source>
</evidence>
<dbReference type="InterPro" id="IPR009061">
    <property type="entry name" value="DNA-bd_dom_put_sf"/>
</dbReference>
<feature type="domain" description="HTH merR-type" evidence="2">
    <location>
        <begin position="1"/>
        <end position="68"/>
    </location>
</feature>
<dbReference type="SUPFAM" id="SSF53335">
    <property type="entry name" value="S-adenosyl-L-methionine-dependent methyltransferases"/>
    <property type="match status" value="1"/>
</dbReference>
<dbReference type="SMART" id="SM00422">
    <property type="entry name" value="HTH_MERR"/>
    <property type="match status" value="1"/>
</dbReference>
<comment type="caution">
    <text evidence="3">The sequence shown here is derived from an EMBL/GenBank/DDBJ whole genome shotgun (WGS) entry which is preliminary data.</text>
</comment>
<dbReference type="RefSeq" id="WP_100861237.1">
    <property type="nucleotide sequence ID" value="NZ_PGCP01000036.1"/>
</dbReference>
<dbReference type="EMBL" id="PGCP01000036">
    <property type="protein sequence ID" value="PJC91787.1"/>
    <property type="molecule type" value="Genomic_DNA"/>
</dbReference>
<dbReference type="CDD" id="cd04789">
    <property type="entry name" value="HTH_Cfa"/>
    <property type="match status" value="1"/>
</dbReference>
<accession>A0A2M8H5E9</accession>
<reference evidence="3 4" key="1">
    <citation type="submission" date="2017-11" db="EMBL/GenBank/DDBJ databases">
        <title>Draft genome sequence of environmental isolate Aeromonas lusitania sp. nov. MDC 2473.</title>
        <authorList>
            <person name="Colston S.M."/>
            <person name="Navarro A."/>
            <person name="Martinez-Murcia A.J."/>
            <person name="Graf J."/>
        </authorList>
    </citation>
    <scope>NUCLEOTIDE SEQUENCE [LARGE SCALE GENOMIC DNA]</scope>
    <source>
        <strain evidence="3 4">MDC 2473</strain>
    </source>
</reference>
<dbReference type="PRINTS" id="PR00040">
    <property type="entry name" value="HTHMERR"/>
</dbReference>
<gene>
    <name evidence="3" type="ORF">CUC44_18005</name>
</gene>
<dbReference type="OrthoDB" id="9808480at2"/>
<name>A0A2M8H5E9_9GAMM</name>
<dbReference type="AlphaFoldDB" id="A0A2M8H5E9"/>
<dbReference type="InterPro" id="IPR029063">
    <property type="entry name" value="SAM-dependent_MTases_sf"/>
</dbReference>
<dbReference type="Gene3D" id="1.10.1660.10">
    <property type="match status" value="1"/>
</dbReference>
<organism evidence="3 4">
    <name type="scientific">Aeromonas lusitana</name>
    <dbReference type="NCBI Taxonomy" id="931529"/>
    <lineage>
        <taxon>Bacteria</taxon>
        <taxon>Pseudomonadati</taxon>
        <taxon>Pseudomonadota</taxon>
        <taxon>Gammaproteobacteria</taxon>
        <taxon>Aeromonadales</taxon>
        <taxon>Aeromonadaceae</taxon>
        <taxon>Aeromonas</taxon>
    </lineage>
</organism>
<dbReference type="GO" id="GO:0008168">
    <property type="term" value="F:methyltransferase activity"/>
    <property type="evidence" value="ECO:0007669"/>
    <property type="project" value="UniProtKB-KW"/>
</dbReference>
<dbReference type="PROSITE" id="PS50937">
    <property type="entry name" value="HTH_MERR_2"/>
    <property type="match status" value="1"/>
</dbReference>
<dbReference type="Proteomes" id="UP000232060">
    <property type="component" value="Unassembled WGS sequence"/>
</dbReference>
<keyword evidence="3" id="KW-0808">Transferase</keyword>
<keyword evidence="3" id="KW-0489">Methyltransferase</keyword>
<dbReference type="InterPro" id="IPR041698">
    <property type="entry name" value="Methyltransf_25"/>
</dbReference>